<dbReference type="RefSeq" id="WP_224137474.1">
    <property type="nucleotide sequence ID" value="NZ_JAIQUM010000007.1"/>
</dbReference>
<evidence type="ECO:0008006" key="4">
    <source>
        <dbReference type="Google" id="ProtNLM"/>
    </source>
</evidence>
<keyword evidence="1" id="KW-1133">Transmembrane helix</keyword>
<organism evidence="2 3">
    <name type="scientific">Metabacillus rhizolycopersici</name>
    <dbReference type="NCBI Taxonomy" id="2875709"/>
    <lineage>
        <taxon>Bacteria</taxon>
        <taxon>Bacillati</taxon>
        <taxon>Bacillota</taxon>
        <taxon>Bacilli</taxon>
        <taxon>Bacillales</taxon>
        <taxon>Bacillaceae</taxon>
        <taxon>Metabacillus</taxon>
    </lineage>
</organism>
<comment type="caution">
    <text evidence="2">The sequence shown here is derived from an EMBL/GenBank/DDBJ whole genome shotgun (WGS) entry which is preliminary data.</text>
</comment>
<sequence>MLNWWLTTLSLVGFLVILIGLVLFALKRAVNTEDPHRIDPIPIENDDTEKKKE</sequence>
<name>A0ABS7UNM8_9BACI</name>
<dbReference type="Proteomes" id="UP001165287">
    <property type="component" value="Unassembled WGS sequence"/>
</dbReference>
<proteinExistence type="predicted"/>
<keyword evidence="1" id="KW-0472">Membrane</keyword>
<evidence type="ECO:0000313" key="2">
    <source>
        <dbReference type="EMBL" id="MBZ5749642.1"/>
    </source>
</evidence>
<keyword evidence="1" id="KW-0812">Transmembrane</keyword>
<evidence type="ECO:0000313" key="3">
    <source>
        <dbReference type="Proteomes" id="UP001165287"/>
    </source>
</evidence>
<accession>A0ABS7UNM8</accession>
<dbReference type="EMBL" id="JAIQUM010000007">
    <property type="protein sequence ID" value="MBZ5749642.1"/>
    <property type="molecule type" value="Genomic_DNA"/>
</dbReference>
<gene>
    <name evidence="2" type="ORF">K9V48_05140</name>
</gene>
<feature type="transmembrane region" description="Helical" evidence="1">
    <location>
        <begin position="6"/>
        <end position="26"/>
    </location>
</feature>
<protein>
    <recommendedName>
        <fullName evidence="4">YtzI protein</fullName>
    </recommendedName>
</protein>
<evidence type="ECO:0000256" key="1">
    <source>
        <dbReference type="SAM" id="Phobius"/>
    </source>
</evidence>
<keyword evidence="3" id="KW-1185">Reference proteome</keyword>
<reference evidence="2" key="1">
    <citation type="submission" date="2024-05" db="EMBL/GenBank/DDBJ databases">
        <title>Metabacillus sp. nov., isolated from the rhizosphere soil of tomato plants.</title>
        <authorList>
            <person name="Ma R."/>
        </authorList>
    </citation>
    <scope>NUCLEOTIDE SEQUENCE</scope>
    <source>
        <strain evidence="2">DBTR6</strain>
    </source>
</reference>